<keyword evidence="1" id="KW-0812">Transmembrane</keyword>
<evidence type="ECO:0000259" key="2">
    <source>
        <dbReference type="Pfam" id="PF25056"/>
    </source>
</evidence>
<evidence type="ECO:0000313" key="4">
    <source>
        <dbReference type="Proteomes" id="UP000267469"/>
    </source>
</evidence>
<evidence type="ECO:0000313" key="3">
    <source>
        <dbReference type="EMBL" id="RNL68042.1"/>
    </source>
</evidence>
<comment type="caution">
    <text evidence="3">The sequence shown here is derived from an EMBL/GenBank/DDBJ whole genome shotgun (WGS) entry which is preliminary data.</text>
</comment>
<keyword evidence="1" id="KW-0472">Membrane</keyword>
<dbReference type="OrthoDB" id="957652at2"/>
<evidence type="ECO:0000256" key="1">
    <source>
        <dbReference type="SAM" id="Phobius"/>
    </source>
</evidence>
<accession>A0A3N0CX67</accession>
<dbReference type="InterPro" id="IPR056695">
    <property type="entry name" value="DUF7793"/>
</dbReference>
<dbReference type="Pfam" id="PF25056">
    <property type="entry name" value="DUF7793"/>
    <property type="match status" value="1"/>
</dbReference>
<dbReference type="EMBL" id="RJTM01000215">
    <property type="protein sequence ID" value="RNL68042.1"/>
    <property type="molecule type" value="Genomic_DNA"/>
</dbReference>
<dbReference type="Gene3D" id="3.40.970.30">
    <property type="entry name" value="yp_829618.1 like domains"/>
    <property type="match status" value="1"/>
</dbReference>
<organism evidence="3 4">
    <name type="scientific">Sinomicrobium pectinilyticum</name>
    <dbReference type="NCBI Taxonomy" id="1084421"/>
    <lineage>
        <taxon>Bacteria</taxon>
        <taxon>Pseudomonadati</taxon>
        <taxon>Bacteroidota</taxon>
        <taxon>Flavobacteriia</taxon>
        <taxon>Flavobacteriales</taxon>
        <taxon>Flavobacteriaceae</taxon>
        <taxon>Sinomicrobium</taxon>
    </lineage>
</organism>
<name>A0A3N0CX67_SINP1</name>
<dbReference type="AlphaFoldDB" id="A0A3N0CX67"/>
<proteinExistence type="predicted"/>
<dbReference type="Proteomes" id="UP000267469">
    <property type="component" value="Unassembled WGS sequence"/>
</dbReference>
<protein>
    <recommendedName>
        <fullName evidence="2">DUF7793 domain-containing protein</fullName>
    </recommendedName>
</protein>
<gene>
    <name evidence="3" type="ORF">ED312_23410</name>
</gene>
<keyword evidence="1" id="KW-1133">Transmembrane helix</keyword>
<dbReference type="RefSeq" id="WP_123218433.1">
    <property type="nucleotide sequence ID" value="NZ_RJTM01000215.1"/>
</dbReference>
<feature type="domain" description="DUF7793" evidence="2">
    <location>
        <begin position="15"/>
        <end position="128"/>
    </location>
</feature>
<sequence>MYVSEHHIENEYTSYRVEDGILFHVYKPNTVIDLDAARIITADRIEFQHHTAYPILCDVRGVIEADKAGRDYIARRGFVLAKAVAFLVHIPIGMGLMQYFLEIHKPRPDVPTHLFTEESRAIDFLKPYTV</sequence>
<reference evidence="3 4" key="1">
    <citation type="submission" date="2018-10" db="EMBL/GenBank/DDBJ databases">
        <title>Sinomicrobium pectinilyticum sp. nov., a pectinase-producing bacterium isolated from alkaline and saline soil, and emended description of the genus Sinomicrobium.</title>
        <authorList>
            <person name="Cheng B."/>
            <person name="Li C."/>
            <person name="Lai Q."/>
            <person name="Du M."/>
            <person name="Shao Z."/>
            <person name="Xu P."/>
            <person name="Yang C."/>
        </authorList>
    </citation>
    <scope>NUCLEOTIDE SEQUENCE [LARGE SCALE GENOMIC DNA]</scope>
    <source>
        <strain evidence="3 4">5DNS001</strain>
    </source>
</reference>
<feature type="transmembrane region" description="Helical" evidence="1">
    <location>
        <begin position="79"/>
        <end position="101"/>
    </location>
</feature>
<keyword evidence="4" id="KW-1185">Reference proteome</keyword>